<dbReference type="EMBL" id="BJVI01000021">
    <property type="protein sequence ID" value="GEL18517.1"/>
    <property type="molecule type" value="Genomic_DNA"/>
</dbReference>
<dbReference type="InterPro" id="IPR029016">
    <property type="entry name" value="GAF-like_dom_sf"/>
</dbReference>
<keyword evidence="1" id="KW-0812">Transmembrane</keyword>
<dbReference type="STRING" id="1123024.GCA_000423625_00193"/>
<evidence type="ECO:0000256" key="1">
    <source>
        <dbReference type="SAM" id="Phobius"/>
    </source>
</evidence>
<name>A0A511D1F7_9PSEU</name>
<evidence type="ECO:0000313" key="3">
    <source>
        <dbReference type="EMBL" id="GEL18517.1"/>
    </source>
</evidence>
<feature type="domain" description="GAF" evidence="2">
    <location>
        <begin position="6"/>
        <end position="69"/>
    </location>
</feature>
<evidence type="ECO:0000313" key="4">
    <source>
        <dbReference type="Proteomes" id="UP000321328"/>
    </source>
</evidence>
<reference evidence="3 4" key="1">
    <citation type="submission" date="2019-07" db="EMBL/GenBank/DDBJ databases">
        <title>Whole genome shotgun sequence of Pseudonocardia asaccharolytica NBRC 16224.</title>
        <authorList>
            <person name="Hosoyama A."/>
            <person name="Uohara A."/>
            <person name="Ohji S."/>
            <person name="Ichikawa N."/>
        </authorList>
    </citation>
    <scope>NUCLEOTIDE SEQUENCE [LARGE SCALE GENOMIC DNA]</scope>
    <source>
        <strain evidence="3 4">NBRC 16224</strain>
    </source>
</reference>
<evidence type="ECO:0000259" key="2">
    <source>
        <dbReference type="Pfam" id="PF01590"/>
    </source>
</evidence>
<dbReference type="Proteomes" id="UP000321328">
    <property type="component" value="Unassembled WGS sequence"/>
</dbReference>
<dbReference type="OrthoDB" id="3526090at2"/>
<dbReference type="AlphaFoldDB" id="A0A511D1F7"/>
<keyword evidence="1" id="KW-1133">Transmembrane helix</keyword>
<dbReference type="RefSeq" id="WP_028928490.1">
    <property type="nucleotide sequence ID" value="NZ_AUII01000001.1"/>
</dbReference>
<protein>
    <recommendedName>
        <fullName evidence="2">GAF domain-containing protein</fullName>
    </recommendedName>
</protein>
<dbReference type="Pfam" id="PF01590">
    <property type="entry name" value="GAF"/>
    <property type="match status" value="1"/>
</dbReference>
<keyword evidence="4" id="KW-1185">Reference proteome</keyword>
<organism evidence="3 4">
    <name type="scientific">Pseudonocardia asaccharolytica DSM 44247 = NBRC 16224</name>
    <dbReference type="NCBI Taxonomy" id="1123024"/>
    <lineage>
        <taxon>Bacteria</taxon>
        <taxon>Bacillati</taxon>
        <taxon>Actinomycetota</taxon>
        <taxon>Actinomycetes</taxon>
        <taxon>Pseudonocardiales</taxon>
        <taxon>Pseudonocardiaceae</taxon>
        <taxon>Pseudonocardia</taxon>
    </lineage>
</organism>
<dbReference type="InterPro" id="IPR003018">
    <property type="entry name" value="GAF"/>
</dbReference>
<dbReference type="SUPFAM" id="SSF55781">
    <property type="entry name" value="GAF domain-like"/>
    <property type="match status" value="1"/>
</dbReference>
<dbReference type="Gene3D" id="3.30.450.40">
    <property type="match status" value="1"/>
</dbReference>
<feature type="transmembrane region" description="Helical" evidence="1">
    <location>
        <begin position="22"/>
        <end position="44"/>
    </location>
</feature>
<accession>A0A511D1F7</accession>
<comment type="caution">
    <text evidence="3">The sequence shown here is derived from an EMBL/GenBank/DDBJ whole genome shotgun (WGS) entry which is preliminary data.</text>
</comment>
<proteinExistence type="predicted"/>
<gene>
    <name evidence="3" type="ORF">PA7_23540</name>
</gene>
<sequence>MADARTDPLMAAAHDLVRAEGYVSLLALPLLYGDSLVATVSMYYDRSVELDKEYVTTAQGVADHFAVALGLAPRP</sequence>
<keyword evidence="1" id="KW-0472">Membrane</keyword>